<dbReference type="InterPro" id="IPR002227">
    <property type="entry name" value="Tyrosinase_Cu-bd"/>
</dbReference>
<dbReference type="SUPFAM" id="SSF48056">
    <property type="entry name" value="Di-copper centre-containing domain"/>
    <property type="match status" value="1"/>
</dbReference>
<dbReference type="PANTHER" id="PTHR11474">
    <property type="entry name" value="TYROSINASE FAMILY MEMBER"/>
    <property type="match status" value="1"/>
</dbReference>
<evidence type="ECO:0000313" key="7">
    <source>
        <dbReference type="EMBL" id="KAE9986000.1"/>
    </source>
</evidence>
<reference evidence="7 9" key="1">
    <citation type="submission" date="2019-07" db="EMBL/GenBank/DDBJ databases">
        <title>Venturia inaequalis Genome Resource.</title>
        <authorList>
            <person name="Lichtner F.J."/>
        </authorList>
    </citation>
    <scope>NUCLEOTIDE SEQUENCE [LARGE SCALE GENOMIC DNA]</scope>
    <source>
        <strain evidence="6 8">120213</strain>
        <strain evidence="7 9">DMI_063113</strain>
    </source>
</reference>
<dbReference type="InterPro" id="IPR050316">
    <property type="entry name" value="Tyrosinase/Hemocyanin"/>
</dbReference>
<dbReference type="Proteomes" id="UP000447873">
    <property type="component" value="Unassembled WGS sequence"/>
</dbReference>
<name>A0A8H3VC67_VENIN</name>
<feature type="domain" description="Tyrosinase copper-binding" evidence="4">
    <location>
        <begin position="187"/>
        <end position="204"/>
    </location>
</feature>
<dbReference type="PROSITE" id="PS00497">
    <property type="entry name" value="TYROSINASE_1"/>
    <property type="match status" value="1"/>
</dbReference>
<dbReference type="PRINTS" id="PR00092">
    <property type="entry name" value="TYROSINASE"/>
</dbReference>
<keyword evidence="3" id="KW-0812">Transmembrane</keyword>
<keyword evidence="3" id="KW-0472">Membrane</keyword>
<dbReference type="PANTHER" id="PTHR11474:SF126">
    <property type="entry name" value="TYROSINASE-LIKE PROTEIN TYR-1-RELATED"/>
    <property type="match status" value="1"/>
</dbReference>
<keyword evidence="9" id="KW-1185">Reference proteome</keyword>
<evidence type="ECO:0000259" key="4">
    <source>
        <dbReference type="PROSITE" id="PS00497"/>
    </source>
</evidence>
<dbReference type="AlphaFoldDB" id="A0A8H3VC67"/>
<feature type="domain" description="Tyrosinase copper-binding" evidence="5">
    <location>
        <begin position="355"/>
        <end position="366"/>
    </location>
</feature>
<dbReference type="Gene3D" id="1.10.1280.10">
    <property type="entry name" value="Di-copper center containing domain from catechol oxidase"/>
    <property type="match status" value="1"/>
</dbReference>
<comment type="caution">
    <text evidence="7">The sequence shown here is derived from an EMBL/GenBank/DDBJ whole genome shotgun (WGS) entry which is preliminary data.</text>
</comment>
<evidence type="ECO:0000259" key="5">
    <source>
        <dbReference type="PROSITE" id="PS00498"/>
    </source>
</evidence>
<evidence type="ECO:0000256" key="2">
    <source>
        <dbReference type="ARBA" id="ARBA00023008"/>
    </source>
</evidence>
<evidence type="ECO:0000313" key="6">
    <source>
        <dbReference type="EMBL" id="KAE9968852.1"/>
    </source>
</evidence>
<evidence type="ECO:0000313" key="9">
    <source>
        <dbReference type="Proteomes" id="UP000490939"/>
    </source>
</evidence>
<dbReference type="EMBL" id="WNWR01000267">
    <property type="protein sequence ID" value="KAE9986000.1"/>
    <property type="molecule type" value="Genomic_DNA"/>
</dbReference>
<organism evidence="7 9">
    <name type="scientific">Venturia inaequalis</name>
    <name type="common">Apple scab fungus</name>
    <dbReference type="NCBI Taxonomy" id="5025"/>
    <lineage>
        <taxon>Eukaryota</taxon>
        <taxon>Fungi</taxon>
        <taxon>Dikarya</taxon>
        <taxon>Ascomycota</taxon>
        <taxon>Pezizomycotina</taxon>
        <taxon>Dothideomycetes</taxon>
        <taxon>Pleosporomycetidae</taxon>
        <taxon>Venturiales</taxon>
        <taxon>Venturiaceae</taxon>
        <taxon>Venturia</taxon>
    </lineage>
</organism>
<dbReference type="Proteomes" id="UP000490939">
    <property type="component" value="Unassembled WGS sequence"/>
</dbReference>
<evidence type="ECO:0000313" key="8">
    <source>
        <dbReference type="Proteomes" id="UP000447873"/>
    </source>
</evidence>
<feature type="transmembrane region" description="Helical" evidence="3">
    <location>
        <begin position="89"/>
        <end position="108"/>
    </location>
</feature>
<keyword evidence="2" id="KW-0186">Copper</keyword>
<keyword evidence="3" id="KW-1133">Transmembrane helix</keyword>
<keyword evidence="1" id="KW-0479">Metal-binding</keyword>
<dbReference type="InterPro" id="IPR008922">
    <property type="entry name" value="Di-copper_centre_dom_sf"/>
</dbReference>
<accession>A0A8H3VC67</accession>
<dbReference type="Pfam" id="PF00264">
    <property type="entry name" value="Tyrosinase"/>
    <property type="match status" value="1"/>
</dbReference>
<dbReference type="PROSITE" id="PS00498">
    <property type="entry name" value="TYROSINASE_2"/>
    <property type="match status" value="1"/>
</dbReference>
<protein>
    <recommendedName>
        <fullName evidence="4 5">Tyrosinase copper-binding domain-containing protein</fullName>
    </recommendedName>
</protein>
<dbReference type="GO" id="GO:0046872">
    <property type="term" value="F:metal ion binding"/>
    <property type="evidence" value="ECO:0007669"/>
    <property type="project" value="UniProtKB-KW"/>
</dbReference>
<proteinExistence type="predicted"/>
<sequence length="433" mass="50197">MGPSLQVARRRLSGGYHAGHSNLFNPIFTDWNIETYTQMKNYLEARDSGVTRWEYKPVEKVDVEYESTSDFDESTPQSTAHNFRDRKGWLAFAAVLVIALIGSMSYIIHHRSSISVADTHEKPVEVHKSVCNKPSKRLEWRQLDFSQQDAYISAVKCLMNRPSYFQEDTSFYDDFIFAHSKVGYLAHYAASFLPWHRMYVHVYEKALRTHCGYEGTFPYWDWTLDSKDLFASPIWDPIHGFGGNGNKNMPDAVVEGLCVTEGPFANVSRAWRGQKDHHDHQVTLYPHCMSRDFAFRTRSKGDVEWLHALIQPDYVNATLERPNYELFFESFEKGAHNSIPQLLQGDWLTFTAPNDPVFFLHHAQVDRLWWMWQMQDPTIRLKQFQGPGEDFRNVTIKHTTASKSDLLLMGGIADDVKVEDVMDTQGDYLCYEY</sequence>
<evidence type="ECO:0000256" key="3">
    <source>
        <dbReference type="SAM" id="Phobius"/>
    </source>
</evidence>
<dbReference type="GO" id="GO:0016491">
    <property type="term" value="F:oxidoreductase activity"/>
    <property type="evidence" value="ECO:0007669"/>
    <property type="project" value="InterPro"/>
</dbReference>
<evidence type="ECO:0000256" key="1">
    <source>
        <dbReference type="ARBA" id="ARBA00022723"/>
    </source>
</evidence>
<dbReference type="EMBL" id="WNWS01000389">
    <property type="protein sequence ID" value="KAE9968852.1"/>
    <property type="molecule type" value="Genomic_DNA"/>
</dbReference>
<gene>
    <name evidence="7" type="ORF">EG327_004484</name>
    <name evidence="6" type="ORF">EG328_007204</name>
</gene>